<dbReference type="STRING" id="1793.AWC04_09520"/>
<keyword evidence="2" id="KW-1133">Transmembrane helix</keyword>
<dbReference type="Gene3D" id="2.130.10.10">
    <property type="entry name" value="YVTN repeat-like/Quinoprotein amine dehydrogenase"/>
    <property type="match status" value="2"/>
</dbReference>
<dbReference type="RefSeq" id="WP_085095447.1">
    <property type="nucleotide sequence ID" value="NZ_AP022603.1"/>
</dbReference>
<feature type="region of interest" description="Disordered" evidence="1">
    <location>
        <begin position="1"/>
        <end position="26"/>
    </location>
</feature>
<dbReference type="InterPro" id="IPR015943">
    <property type="entry name" value="WD40/YVTN_repeat-like_dom_sf"/>
</dbReference>
<dbReference type="PANTHER" id="PTHR47197">
    <property type="entry name" value="PROTEIN NIRF"/>
    <property type="match status" value="1"/>
</dbReference>
<dbReference type="Proteomes" id="UP000193484">
    <property type="component" value="Unassembled WGS sequence"/>
</dbReference>
<feature type="transmembrane region" description="Helical" evidence="2">
    <location>
        <begin position="32"/>
        <end position="54"/>
    </location>
</feature>
<keyword evidence="2" id="KW-0812">Transmembrane</keyword>
<keyword evidence="4" id="KW-1185">Reference proteome</keyword>
<evidence type="ECO:0000313" key="4">
    <source>
        <dbReference type="Proteomes" id="UP000193484"/>
    </source>
</evidence>
<gene>
    <name evidence="3" type="ORF">AWC04_09520</name>
</gene>
<dbReference type="AlphaFoldDB" id="A0A1X1RF31"/>
<accession>A0A1X1RF31</accession>
<protein>
    <submittedName>
        <fullName evidence="3">Uncharacterized protein</fullName>
    </submittedName>
</protein>
<proteinExistence type="predicted"/>
<dbReference type="InterPro" id="IPR011044">
    <property type="entry name" value="Quino_amine_DH_bsu"/>
</dbReference>
<evidence type="ECO:0000256" key="1">
    <source>
        <dbReference type="SAM" id="MobiDB-lite"/>
    </source>
</evidence>
<feature type="compositionally biased region" description="Polar residues" evidence="1">
    <location>
        <begin position="9"/>
        <end position="25"/>
    </location>
</feature>
<evidence type="ECO:0000256" key="2">
    <source>
        <dbReference type="SAM" id="Phobius"/>
    </source>
</evidence>
<sequence>MADPDQPTELLTSSSGEPATVQPSRSPLRHPATIAAALLLVLVVAVAVVIAGRLGGDHQDAGPARLAYTAAATAAVTVAGGANGVTVDPGSRWLYVAGTSPSTGLGTLSVIDADTEKITRTIEVGKYPGDIAVGQGGRTVYVAIRDGVSVVDLDAGAVTGTIKFEQRPSGLAVLGRDLYVAHPSSVDITELGPGDKLDTAFPNLSIIDTVTNKVITTLSTGGPDALALAADPQRSALYAVDLTNEITAVDARMRNVTKRFRIDPAKLVGIMGLAVDRNRLYAAGVDTAGGQGSLTDITGGIPAAPITMPGPLGQIAIDSDARRAYVLIPAVTPLPDSTGGQAAEEARDGGLAVVDLDAKTVTDIVEVGADPRSVAVDATTHTAYVANADDTVSVIKPGSIKPASIKPAP</sequence>
<evidence type="ECO:0000313" key="3">
    <source>
        <dbReference type="EMBL" id="ORV04060.1"/>
    </source>
</evidence>
<keyword evidence="2" id="KW-0472">Membrane</keyword>
<feature type="transmembrane region" description="Helical" evidence="2">
    <location>
        <begin position="66"/>
        <end position="85"/>
    </location>
</feature>
<dbReference type="InterPro" id="IPR051200">
    <property type="entry name" value="Host-pathogen_enzymatic-act"/>
</dbReference>
<dbReference type="OrthoDB" id="4565246at2"/>
<organism evidence="3 4">
    <name type="scientific">Mycolicibacterium fallax</name>
    <name type="common">Mycobacterium fallax</name>
    <dbReference type="NCBI Taxonomy" id="1793"/>
    <lineage>
        <taxon>Bacteria</taxon>
        <taxon>Bacillati</taxon>
        <taxon>Actinomycetota</taxon>
        <taxon>Actinomycetes</taxon>
        <taxon>Mycobacteriales</taxon>
        <taxon>Mycobacteriaceae</taxon>
        <taxon>Mycolicibacterium</taxon>
    </lineage>
</organism>
<dbReference type="PANTHER" id="PTHR47197:SF3">
    <property type="entry name" value="DIHYDRO-HEME D1 DEHYDROGENASE"/>
    <property type="match status" value="1"/>
</dbReference>
<dbReference type="EMBL" id="LQOJ01000032">
    <property type="protein sequence ID" value="ORV04060.1"/>
    <property type="molecule type" value="Genomic_DNA"/>
</dbReference>
<name>A0A1X1RF31_MYCFA</name>
<dbReference type="SUPFAM" id="SSF50969">
    <property type="entry name" value="YVTN repeat-like/Quinoprotein amine dehydrogenase"/>
    <property type="match status" value="1"/>
</dbReference>
<comment type="caution">
    <text evidence="3">The sequence shown here is derived from an EMBL/GenBank/DDBJ whole genome shotgun (WGS) entry which is preliminary data.</text>
</comment>
<reference evidence="3 4" key="1">
    <citation type="submission" date="2016-01" db="EMBL/GenBank/DDBJ databases">
        <title>The new phylogeny of the genus Mycobacterium.</title>
        <authorList>
            <person name="Tarcisio F."/>
            <person name="Conor M."/>
            <person name="Antonella G."/>
            <person name="Elisabetta G."/>
            <person name="Giulia F.S."/>
            <person name="Sara T."/>
            <person name="Anna F."/>
            <person name="Clotilde B."/>
            <person name="Roberto B."/>
            <person name="Veronica D.S."/>
            <person name="Fabio R."/>
            <person name="Monica P."/>
            <person name="Olivier J."/>
            <person name="Enrico T."/>
            <person name="Nicola S."/>
        </authorList>
    </citation>
    <scope>NUCLEOTIDE SEQUENCE [LARGE SCALE GENOMIC DNA]</scope>
    <source>
        <strain evidence="3 4">DSM 44179</strain>
    </source>
</reference>